<feature type="coiled-coil region" evidence="2">
    <location>
        <begin position="404"/>
        <end position="438"/>
    </location>
</feature>
<evidence type="ECO:0000313" key="4">
    <source>
        <dbReference type="EMBL" id="CAL8129692.1"/>
    </source>
</evidence>
<reference evidence="4 5" key="1">
    <citation type="submission" date="2024-08" db="EMBL/GenBank/DDBJ databases">
        <authorList>
            <person name="Cucini C."/>
            <person name="Frati F."/>
        </authorList>
    </citation>
    <scope>NUCLEOTIDE SEQUENCE [LARGE SCALE GENOMIC DNA]</scope>
</reference>
<proteinExistence type="predicted"/>
<protein>
    <recommendedName>
        <fullName evidence="6">Bicaudal D-related protein</fullName>
    </recommendedName>
</protein>
<sequence>MVSAMKQLEEYVIAMANRTEEADIHEQLMQKEKDLLLAAELGKALLEKNEELSRQNERITEEYTQKLEGLEQEKYQLRRKLDSAITDYETSVAELQADINELQRSLEDQQRLMKQTEREHGMIVTELSEQNQRLTAQLKECVKKEESLTTQLQALRDQFSLRKVAMSDHASHLENLRDEIAIISSKKCDLEKKIDMLLAEKEGMSHTLDDSTDRIILLERQNREQEIQLINSRHEVDEMKAANQSLSARLEMLSRSATINRSLLNELELSADFRTTSGLSAASSGIGGEEDEIECDEGLPHNTSHVKELKEEIWLAYCAIMDMCTQLKGIKSSSTKSEETTSSNSMETSLQDSCVVIKPGLLSTSLEELKLLLRELGNVEGFDTGAIKSQIELEMRLHAAEEALNKSERFLSDKNDENKRLKEENNQLTSQLTIREAELAAVTEERDNARRDLSETHLAKDEIVKKAWELRDQAVQRKNKAEIDLARSRIDMMQVNSQLMEAIQQKIQLSQQLEQWQVDMQQLLDEQMRTKLSRQEAAIKEPPQKPVTETVPSTSQFEKRRNKLVALFRSFNS</sequence>
<dbReference type="PANTHER" id="PTHR32123:SF13">
    <property type="entry name" value="BICAUDAL D-RELATED PROTEIN HOMOLOG"/>
    <property type="match status" value="1"/>
</dbReference>
<dbReference type="InterPro" id="IPR051149">
    <property type="entry name" value="Spindly/BICDR_Dynein_Adapter"/>
</dbReference>
<accession>A0ABP1RKX1</accession>
<name>A0ABP1RKX1_9HEXA</name>
<organism evidence="4 5">
    <name type="scientific">Orchesella dallaii</name>
    <dbReference type="NCBI Taxonomy" id="48710"/>
    <lineage>
        <taxon>Eukaryota</taxon>
        <taxon>Metazoa</taxon>
        <taxon>Ecdysozoa</taxon>
        <taxon>Arthropoda</taxon>
        <taxon>Hexapoda</taxon>
        <taxon>Collembola</taxon>
        <taxon>Entomobryomorpha</taxon>
        <taxon>Entomobryoidea</taxon>
        <taxon>Orchesellidae</taxon>
        <taxon>Orchesellinae</taxon>
        <taxon>Orchesella</taxon>
    </lineage>
</organism>
<evidence type="ECO:0000256" key="3">
    <source>
        <dbReference type="SAM" id="MobiDB-lite"/>
    </source>
</evidence>
<comment type="caution">
    <text evidence="4">The sequence shown here is derived from an EMBL/GenBank/DDBJ whole genome shotgun (WGS) entry which is preliminary data.</text>
</comment>
<evidence type="ECO:0000313" key="5">
    <source>
        <dbReference type="Proteomes" id="UP001642540"/>
    </source>
</evidence>
<keyword evidence="5" id="KW-1185">Reference proteome</keyword>
<evidence type="ECO:0000256" key="1">
    <source>
        <dbReference type="ARBA" id="ARBA00023054"/>
    </source>
</evidence>
<feature type="coiled-coil region" evidence="2">
    <location>
        <begin position="492"/>
        <end position="526"/>
    </location>
</feature>
<keyword evidence="1 2" id="KW-0175">Coiled coil</keyword>
<feature type="coiled-coil region" evidence="2">
    <location>
        <begin position="38"/>
        <end position="158"/>
    </location>
</feature>
<dbReference type="Proteomes" id="UP001642540">
    <property type="component" value="Unassembled WGS sequence"/>
</dbReference>
<evidence type="ECO:0008006" key="6">
    <source>
        <dbReference type="Google" id="ProtNLM"/>
    </source>
</evidence>
<feature type="region of interest" description="Disordered" evidence="3">
    <location>
        <begin position="535"/>
        <end position="555"/>
    </location>
</feature>
<feature type="coiled-coil region" evidence="2">
    <location>
        <begin position="208"/>
        <end position="256"/>
    </location>
</feature>
<evidence type="ECO:0000256" key="2">
    <source>
        <dbReference type="SAM" id="Coils"/>
    </source>
</evidence>
<gene>
    <name evidence="4" type="ORF">ODALV1_LOCUS23395</name>
</gene>
<dbReference type="PANTHER" id="PTHR32123">
    <property type="entry name" value="BICD FAMILY-LIKE CARGO ADAPTER"/>
    <property type="match status" value="1"/>
</dbReference>
<dbReference type="EMBL" id="CAXLJM020000078">
    <property type="protein sequence ID" value="CAL8129692.1"/>
    <property type="molecule type" value="Genomic_DNA"/>
</dbReference>